<feature type="transmembrane region" description="Helical" evidence="5">
    <location>
        <begin position="44"/>
        <end position="66"/>
    </location>
</feature>
<keyword evidence="3 5" id="KW-1133">Transmembrane helix</keyword>
<evidence type="ECO:0000256" key="1">
    <source>
        <dbReference type="ARBA" id="ARBA00004167"/>
    </source>
</evidence>
<evidence type="ECO:0000256" key="3">
    <source>
        <dbReference type="ARBA" id="ARBA00022989"/>
    </source>
</evidence>
<name>A0ABS7DG40_9GAMM</name>
<dbReference type="CDD" id="cd16424">
    <property type="entry name" value="VirB8"/>
    <property type="match status" value="1"/>
</dbReference>
<evidence type="ECO:0000313" key="8">
    <source>
        <dbReference type="Proteomes" id="UP000731465"/>
    </source>
</evidence>
<dbReference type="PIRSF" id="PIRSF003299">
    <property type="entry name" value="VirB8_PtlE"/>
    <property type="match status" value="1"/>
</dbReference>
<protein>
    <submittedName>
        <fullName evidence="7">Type IV secretion system protein</fullName>
    </submittedName>
</protein>
<feature type="domain" description="Bacterial virulence protein VirB8" evidence="6">
    <location>
        <begin position="26"/>
        <end position="237"/>
    </location>
</feature>
<evidence type="ECO:0000256" key="2">
    <source>
        <dbReference type="ARBA" id="ARBA00022692"/>
    </source>
</evidence>
<sequence length="239" mass="27377">MNFLNKSKNNASSAINTVKTRSEEINWEVSRIEMIEASERKAWTIVKIVSFAVVALSIAIICLFPLKTTEPYVIQVDKSTGLTDILHIADVQDIPVSEVMDKYWINTFVLSRESYDWNMLNDLIEKVRQLSIPIVYETYAQQFMKTGKQDPLDDKLKDNFRIVVNVKSVVINRGRENVATVRFSKTTFNNANGHTVGTNNWTANISFDYYPEFDTSEATRLVNPFGFKVLSYQVDPELN</sequence>
<dbReference type="RefSeq" id="WP_219937490.1">
    <property type="nucleotide sequence ID" value="NZ_JAGFNY010000013.1"/>
</dbReference>
<dbReference type="SUPFAM" id="SSF54427">
    <property type="entry name" value="NTF2-like"/>
    <property type="match status" value="1"/>
</dbReference>
<gene>
    <name evidence="7" type="ORF">J5V48_05095</name>
</gene>
<reference evidence="7 8" key="1">
    <citation type="submission" date="2021-03" db="EMBL/GenBank/DDBJ databases">
        <title>Succinivibrio sp. nov. isolated from feces of cow.</title>
        <authorList>
            <person name="Choi J.-Y."/>
        </authorList>
    </citation>
    <scope>NUCLEOTIDE SEQUENCE [LARGE SCALE GENOMIC DNA]</scope>
    <source>
        <strain evidence="7 8">AGMB01872</strain>
    </source>
</reference>
<dbReference type="EMBL" id="JAGFNY010000013">
    <property type="protein sequence ID" value="MBW7570268.1"/>
    <property type="molecule type" value="Genomic_DNA"/>
</dbReference>
<keyword evidence="4 5" id="KW-0472">Membrane</keyword>
<evidence type="ECO:0000256" key="4">
    <source>
        <dbReference type="ARBA" id="ARBA00023136"/>
    </source>
</evidence>
<dbReference type="Proteomes" id="UP000731465">
    <property type="component" value="Unassembled WGS sequence"/>
</dbReference>
<evidence type="ECO:0000313" key="7">
    <source>
        <dbReference type="EMBL" id="MBW7570268.1"/>
    </source>
</evidence>
<dbReference type="InterPro" id="IPR007430">
    <property type="entry name" value="VirB8"/>
</dbReference>
<comment type="caution">
    <text evidence="7">The sequence shown here is derived from an EMBL/GenBank/DDBJ whole genome shotgun (WGS) entry which is preliminary data.</text>
</comment>
<dbReference type="Gene3D" id="3.10.450.230">
    <property type="entry name" value="VirB8 protein"/>
    <property type="match status" value="1"/>
</dbReference>
<dbReference type="InterPro" id="IPR026264">
    <property type="entry name" value="VirB8/PtlE"/>
</dbReference>
<dbReference type="InterPro" id="IPR032710">
    <property type="entry name" value="NTF2-like_dom_sf"/>
</dbReference>
<accession>A0ABS7DG40</accession>
<comment type="subcellular location">
    <subcellularLocation>
        <location evidence="1">Membrane</location>
        <topology evidence="1">Single-pass membrane protein</topology>
    </subcellularLocation>
</comment>
<keyword evidence="2 5" id="KW-0812">Transmembrane</keyword>
<dbReference type="Pfam" id="PF04335">
    <property type="entry name" value="VirB8"/>
    <property type="match status" value="1"/>
</dbReference>
<organism evidence="7 8">
    <name type="scientific">Succinivibrio faecicola</name>
    <dbReference type="NCBI Taxonomy" id="2820300"/>
    <lineage>
        <taxon>Bacteria</taxon>
        <taxon>Pseudomonadati</taxon>
        <taxon>Pseudomonadota</taxon>
        <taxon>Gammaproteobacteria</taxon>
        <taxon>Aeromonadales</taxon>
        <taxon>Succinivibrionaceae</taxon>
        <taxon>Succinivibrio</taxon>
    </lineage>
</organism>
<keyword evidence="8" id="KW-1185">Reference proteome</keyword>
<proteinExistence type="predicted"/>
<evidence type="ECO:0000259" key="6">
    <source>
        <dbReference type="Pfam" id="PF04335"/>
    </source>
</evidence>
<evidence type="ECO:0000256" key="5">
    <source>
        <dbReference type="SAM" id="Phobius"/>
    </source>
</evidence>